<dbReference type="Proteomes" id="UP001595665">
    <property type="component" value="Unassembled WGS sequence"/>
</dbReference>
<evidence type="ECO:0000256" key="2">
    <source>
        <dbReference type="ARBA" id="ARBA00022729"/>
    </source>
</evidence>
<evidence type="ECO:0000256" key="3">
    <source>
        <dbReference type="SAM" id="SignalP"/>
    </source>
</evidence>
<dbReference type="RefSeq" id="WP_312551657.1">
    <property type="nucleotide sequence ID" value="NZ_JBHRVV010000001.1"/>
</dbReference>
<dbReference type="InterPro" id="IPR011250">
    <property type="entry name" value="OMP/PagP_B-barrel"/>
</dbReference>
<protein>
    <submittedName>
        <fullName evidence="5">Porin family protein</fullName>
    </submittedName>
</protein>
<dbReference type="Pfam" id="PF13505">
    <property type="entry name" value="OMP_b-brl"/>
    <property type="match status" value="1"/>
</dbReference>
<reference evidence="6" key="1">
    <citation type="journal article" date="2019" name="Int. J. Syst. Evol. Microbiol.">
        <title>The Global Catalogue of Microorganisms (GCM) 10K type strain sequencing project: providing services to taxonomists for standard genome sequencing and annotation.</title>
        <authorList>
            <consortium name="The Broad Institute Genomics Platform"/>
            <consortium name="The Broad Institute Genome Sequencing Center for Infectious Disease"/>
            <person name="Wu L."/>
            <person name="Ma J."/>
        </authorList>
    </citation>
    <scope>NUCLEOTIDE SEQUENCE [LARGE SCALE GENOMIC DNA]</scope>
    <source>
        <strain evidence="6">CCM 7480</strain>
    </source>
</reference>
<feature type="chain" id="PRO_5047341997" evidence="3">
    <location>
        <begin position="21"/>
        <end position="191"/>
    </location>
</feature>
<keyword evidence="6" id="KW-1185">Reference proteome</keyword>
<evidence type="ECO:0000259" key="4">
    <source>
        <dbReference type="Pfam" id="PF13505"/>
    </source>
</evidence>
<organism evidence="5 6">
    <name type="scientific">Massilia haematophila</name>
    <dbReference type="NCBI Taxonomy" id="457923"/>
    <lineage>
        <taxon>Bacteria</taxon>
        <taxon>Pseudomonadati</taxon>
        <taxon>Pseudomonadota</taxon>
        <taxon>Betaproteobacteria</taxon>
        <taxon>Burkholderiales</taxon>
        <taxon>Oxalobacteraceae</taxon>
        <taxon>Telluria group</taxon>
        <taxon>Massilia</taxon>
    </lineage>
</organism>
<feature type="domain" description="Outer membrane protein beta-barrel" evidence="4">
    <location>
        <begin position="8"/>
        <end position="191"/>
    </location>
</feature>
<accession>A0ABV7PRL3</accession>
<evidence type="ECO:0000313" key="5">
    <source>
        <dbReference type="EMBL" id="MFC3460171.1"/>
    </source>
</evidence>
<sequence length="191" mass="20278">MKKLIFALIAGTAVMTAAQAQSTITPRPYIGIGASGADREYNVPGAAMVDNDGYKFSGKVFGGAELNENFGVEAGYTDFRKARGTYNLNGATASTESDGYGAYIAGTARAPLNDKFSVYGKLGVTHTKAELDSATPGLSRSESDNGAYGALGMQYNVNQQVSLIAEYERYGKKKDFGPKPDVFTVGAKYQF</sequence>
<comment type="subcellular location">
    <subcellularLocation>
        <location evidence="1">Cell outer membrane</location>
    </subcellularLocation>
</comment>
<name>A0ABV7PRL3_9BURK</name>
<evidence type="ECO:0000313" key="6">
    <source>
        <dbReference type="Proteomes" id="UP001595665"/>
    </source>
</evidence>
<gene>
    <name evidence="5" type="ORF">ACFOPH_18215</name>
</gene>
<evidence type="ECO:0000256" key="1">
    <source>
        <dbReference type="ARBA" id="ARBA00004442"/>
    </source>
</evidence>
<dbReference type="EMBL" id="JBHRVV010000001">
    <property type="protein sequence ID" value="MFC3460171.1"/>
    <property type="molecule type" value="Genomic_DNA"/>
</dbReference>
<comment type="caution">
    <text evidence="5">The sequence shown here is derived from an EMBL/GenBank/DDBJ whole genome shotgun (WGS) entry which is preliminary data.</text>
</comment>
<dbReference type="SUPFAM" id="SSF56925">
    <property type="entry name" value="OMPA-like"/>
    <property type="match status" value="1"/>
</dbReference>
<dbReference type="Gene3D" id="2.40.160.20">
    <property type="match status" value="1"/>
</dbReference>
<feature type="signal peptide" evidence="3">
    <location>
        <begin position="1"/>
        <end position="20"/>
    </location>
</feature>
<keyword evidence="2 3" id="KW-0732">Signal</keyword>
<proteinExistence type="predicted"/>
<dbReference type="InterPro" id="IPR027385">
    <property type="entry name" value="Beta-barrel_OMP"/>
</dbReference>